<protein>
    <submittedName>
        <fullName evidence="4">Amidohydrolase</fullName>
    </submittedName>
</protein>
<dbReference type="InterPro" id="IPR002933">
    <property type="entry name" value="Peptidase_M20"/>
</dbReference>
<feature type="binding site" evidence="2">
    <location>
        <position position="98"/>
    </location>
    <ligand>
        <name>Mn(2+)</name>
        <dbReference type="ChEBI" id="CHEBI:29035"/>
        <label>2</label>
    </ligand>
</feature>
<dbReference type="FunFam" id="3.30.70.360:FF:000001">
    <property type="entry name" value="N-acetyldiaminopimelate deacetylase"/>
    <property type="match status" value="1"/>
</dbReference>
<feature type="binding site" evidence="2">
    <location>
        <position position="159"/>
    </location>
    <ligand>
        <name>Mn(2+)</name>
        <dbReference type="ChEBI" id="CHEBI:29035"/>
        <label>2</label>
    </ligand>
</feature>
<evidence type="ECO:0000256" key="1">
    <source>
        <dbReference type="ARBA" id="ARBA00022801"/>
    </source>
</evidence>
<feature type="domain" description="Peptidase M20 dimerisation" evidence="3">
    <location>
        <begin position="184"/>
        <end position="275"/>
    </location>
</feature>
<keyword evidence="2" id="KW-0479">Metal-binding</keyword>
<dbReference type="SUPFAM" id="SSF53187">
    <property type="entry name" value="Zn-dependent exopeptidases"/>
    <property type="match status" value="1"/>
</dbReference>
<dbReference type="InterPro" id="IPR011650">
    <property type="entry name" value="Peptidase_M20_dimer"/>
</dbReference>
<accession>A0A7G5IMD5</accession>
<dbReference type="PANTHER" id="PTHR11014:SF63">
    <property type="entry name" value="METALLOPEPTIDASE, PUTATIVE (AFU_ORTHOLOGUE AFUA_6G09600)-RELATED"/>
    <property type="match status" value="1"/>
</dbReference>
<dbReference type="CDD" id="cd03886">
    <property type="entry name" value="M20_Acy1"/>
    <property type="match status" value="1"/>
</dbReference>
<feature type="binding site" evidence="2">
    <location>
        <position position="100"/>
    </location>
    <ligand>
        <name>Mn(2+)</name>
        <dbReference type="ChEBI" id="CHEBI:29035"/>
        <label>2</label>
    </ligand>
</feature>
<dbReference type="Pfam" id="PF07687">
    <property type="entry name" value="M20_dimer"/>
    <property type="match status" value="1"/>
</dbReference>
<dbReference type="Gene3D" id="3.40.630.10">
    <property type="entry name" value="Zn peptidases"/>
    <property type="match status" value="1"/>
</dbReference>
<dbReference type="KEGG" id="sand:H3309_04730"/>
<keyword evidence="2" id="KW-0464">Manganese</keyword>
<dbReference type="EMBL" id="CP059851">
    <property type="protein sequence ID" value="QMW24527.1"/>
    <property type="molecule type" value="Genomic_DNA"/>
</dbReference>
<dbReference type="NCBIfam" id="TIGR01891">
    <property type="entry name" value="amidohydrolases"/>
    <property type="match status" value="1"/>
</dbReference>
<dbReference type="GO" id="GO:0046872">
    <property type="term" value="F:metal ion binding"/>
    <property type="evidence" value="ECO:0007669"/>
    <property type="project" value="UniProtKB-KW"/>
</dbReference>
<keyword evidence="1 4" id="KW-0378">Hydrolase</keyword>
<comment type="cofactor">
    <cofactor evidence="2">
        <name>Mn(2+)</name>
        <dbReference type="ChEBI" id="CHEBI:29035"/>
    </cofactor>
    <text evidence="2">The Mn(2+) ion enhances activity.</text>
</comment>
<dbReference type="InterPro" id="IPR036264">
    <property type="entry name" value="Bact_exopeptidase_dim_dom"/>
</dbReference>
<feature type="binding site" evidence="2">
    <location>
        <position position="361"/>
    </location>
    <ligand>
        <name>Mn(2+)</name>
        <dbReference type="ChEBI" id="CHEBI:29035"/>
        <label>2</label>
    </ligand>
</feature>
<dbReference type="PANTHER" id="PTHR11014">
    <property type="entry name" value="PEPTIDASE M20 FAMILY MEMBER"/>
    <property type="match status" value="1"/>
</dbReference>
<organism evidence="4 5">
    <name type="scientific">Sandaracinobacteroides saxicola</name>
    <dbReference type="NCBI Taxonomy" id="2759707"/>
    <lineage>
        <taxon>Bacteria</taxon>
        <taxon>Pseudomonadati</taxon>
        <taxon>Pseudomonadota</taxon>
        <taxon>Alphaproteobacteria</taxon>
        <taxon>Sphingomonadales</taxon>
        <taxon>Sphingosinicellaceae</taxon>
        <taxon>Sandaracinobacteroides</taxon>
    </lineage>
</organism>
<name>A0A7G5IMD5_9SPHN</name>
<dbReference type="Gene3D" id="3.30.70.360">
    <property type="match status" value="1"/>
</dbReference>
<dbReference type="SUPFAM" id="SSF55031">
    <property type="entry name" value="Bacterial exopeptidase dimerisation domain"/>
    <property type="match status" value="1"/>
</dbReference>
<dbReference type="PIRSF" id="PIRSF005962">
    <property type="entry name" value="Pept_M20D_amidohydro"/>
    <property type="match status" value="1"/>
</dbReference>
<gene>
    <name evidence="4" type="ORF">H3309_04730</name>
</gene>
<dbReference type="GO" id="GO:0019877">
    <property type="term" value="P:diaminopimelate biosynthetic process"/>
    <property type="evidence" value="ECO:0007669"/>
    <property type="project" value="UniProtKB-ARBA"/>
</dbReference>
<dbReference type="Proteomes" id="UP000515292">
    <property type="component" value="Chromosome"/>
</dbReference>
<dbReference type="InterPro" id="IPR017439">
    <property type="entry name" value="Amidohydrolase"/>
</dbReference>
<dbReference type="Pfam" id="PF01546">
    <property type="entry name" value="Peptidase_M20"/>
    <property type="match status" value="1"/>
</dbReference>
<sequence>MTEAQALLPQLSALRRAIHREPELGLFTPKTMAKVREALADLPLEWRQGSSTSGQVAILRGHRPGRRVLLRGDMDALPLQEETGLAFASQTAGAMHACGHDSHAAMLAGAARLLCAGRDTLCGEVLFMFQPGEEGYHGARFMLEDGLLDPLPDAAFALHMMPNAPHGRFSGRAGPLLASSDKLTILVHGAGGHASMPHHAVDPVPIACEIVCALQAMVTRQFPVFDPVVVTIAEIKCGNNDNVIAPMARLHGTIRTLSAENRRIIVERITTLASHIACAHRASAEISIEAGFPVTLCDAEAVGTGKAAVTSLFGDDAWHPMDAPVMGAEDFSYVLQKVPGAMFFLGAAEAGTDWRSCCGLHSNHMVLDENVMPMGAAWLAEVAHRFLERGFAT</sequence>
<evidence type="ECO:0000313" key="5">
    <source>
        <dbReference type="Proteomes" id="UP000515292"/>
    </source>
</evidence>
<evidence type="ECO:0000259" key="3">
    <source>
        <dbReference type="Pfam" id="PF07687"/>
    </source>
</evidence>
<evidence type="ECO:0000313" key="4">
    <source>
        <dbReference type="EMBL" id="QMW24527.1"/>
    </source>
</evidence>
<reference evidence="4 5" key="1">
    <citation type="submission" date="2020-07" db="EMBL/GenBank/DDBJ databases">
        <title>Complete genome sequence for Sandaracinobacter sp. M6.</title>
        <authorList>
            <person name="Tang Y."/>
            <person name="Liu Q."/>
            <person name="Guo Z."/>
            <person name="Lei P."/>
            <person name="Huang B."/>
        </authorList>
    </citation>
    <scope>NUCLEOTIDE SEQUENCE [LARGE SCALE GENOMIC DNA]</scope>
    <source>
        <strain evidence="4 5">M6</strain>
    </source>
</reference>
<dbReference type="GO" id="GO:0050118">
    <property type="term" value="F:N-acetyldiaminopimelate deacetylase activity"/>
    <property type="evidence" value="ECO:0007669"/>
    <property type="project" value="UniProtKB-ARBA"/>
</dbReference>
<proteinExistence type="predicted"/>
<keyword evidence="5" id="KW-1185">Reference proteome</keyword>
<evidence type="ECO:0000256" key="2">
    <source>
        <dbReference type="PIRSR" id="PIRSR005962-1"/>
    </source>
</evidence>
<feature type="binding site" evidence="2">
    <location>
        <position position="134"/>
    </location>
    <ligand>
        <name>Mn(2+)</name>
        <dbReference type="ChEBI" id="CHEBI:29035"/>
        <label>2</label>
    </ligand>
</feature>
<dbReference type="AlphaFoldDB" id="A0A7G5IMD5"/>